<feature type="compositionally biased region" description="Low complexity" evidence="7">
    <location>
        <begin position="478"/>
        <end position="489"/>
    </location>
</feature>
<feature type="compositionally biased region" description="Basic and acidic residues" evidence="7">
    <location>
        <begin position="220"/>
        <end position="237"/>
    </location>
</feature>
<feature type="compositionally biased region" description="Basic and acidic residues" evidence="7">
    <location>
        <begin position="171"/>
        <end position="197"/>
    </location>
</feature>
<feature type="compositionally biased region" description="Basic and acidic residues" evidence="7">
    <location>
        <begin position="138"/>
        <end position="148"/>
    </location>
</feature>
<dbReference type="PANTHER" id="PTHR17039:SF0">
    <property type="entry name" value="U3 SMALL NUCLEOLAR RIBONUCLEOPROTEIN PROTEIN MPP10"/>
    <property type="match status" value="1"/>
</dbReference>
<dbReference type="Pfam" id="PF04006">
    <property type="entry name" value="Mpp10"/>
    <property type="match status" value="1"/>
</dbReference>
<dbReference type="GO" id="GO:0034457">
    <property type="term" value="C:Mpp10 complex"/>
    <property type="evidence" value="ECO:0007669"/>
    <property type="project" value="InterPro"/>
</dbReference>
<dbReference type="GO" id="GO:0006364">
    <property type="term" value="P:rRNA processing"/>
    <property type="evidence" value="ECO:0007669"/>
    <property type="project" value="UniProtKB-KW"/>
</dbReference>
<organism evidence="8 9">
    <name type="scientific">Plasmodium falciparum UGT5.1</name>
    <dbReference type="NCBI Taxonomy" id="1237627"/>
    <lineage>
        <taxon>Eukaryota</taxon>
        <taxon>Sar</taxon>
        <taxon>Alveolata</taxon>
        <taxon>Apicomplexa</taxon>
        <taxon>Aconoidasida</taxon>
        <taxon>Haemosporida</taxon>
        <taxon>Plasmodiidae</taxon>
        <taxon>Plasmodium</taxon>
        <taxon>Plasmodium (Laverania)</taxon>
    </lineage>
</organism>
<reference evidence="8 9" key="1">
    <citation type="submission" date="2013-02" db="EMBL/GenBank/DDBJ databases">
        <title>The Genome Sequence of Plasmodium falciparum UGT5.1.</title>
        <authorList>
            <consortium name="The Broad Institute Genome Sequencing Platform"/>
            <consortium name="The Broad Institute Genome Sequencing Center for Infectious Disease"/>
            <person name="Neafsey D."/>
            <person name="Cheeseman I."/>
            <person name="Volkman S."/>
            <person name="Adams J."/>
            <person name="Walker B."/>
            <person name="Young S.K."/>
            <person name="Zeng Q."/>
            <person name="Gargeya S."/>
            <person name="Fitzgerald M."/>
            <person name="Haas B."/>
            <person name="Abouelleil A."/>
            <person name="Alvarado L."/>
            <person name="Arachchi H.M."/>
            <person name="Berlin A.M."/>
            <person name="Chapman S.B."/>
            <person name="Dewar J."/>
            <person name="Goldberg J."/>
            <person name="Griggs A."/>
            <person name="Gujja S."/>
            <person name="Hansen M."/>
            <person name="Howarth C."/>
            <person name="Imamovic A."/>
            <person name="Larimer J."/>
            <person name="McCowan C."/>
            <person name="Murphy C."/>
            <person name="Neiman D."/>
            <person name="Pearson M."/>
            <person name="Priest M."/>
            <person name="Roberts A."/>
            <person name="Saif S."/>
            <person name="Shea T."/>
            <person name="Sisk P."/>
            <person name="Sykes S."/>
            <person name="Wortman J."/>
            <person name="Nusbaum C."/>
            <person name="Birren B."/>
        </authorList>
    </citation>
    <scope>NUCLEOTIDE SEQUENCE [LARGE SCALE GENOMIC DNA]</scope>
    <source>
        <strain evidence="8 9">UGT5.1</strain>
    </source>
</reference>
<evidence type="ECO:0000256" key="2">
    <source>
        <dbReference type="ARBA" id="ARBA00022517"/>
    </source>
</evidence>
<sequence>MDEGKVKKYTDFINSFTSFDKLGNDNKCSFMENKESLVDMIEYFCNFLIKYFYNDINMDSINIKESNLDAEQLWYLIECLIKKKNLNNLLEFFKRYEKQIDQEKCNKKKEKKIMSPYKINRDLNELCDDNTFFKTSEEKPFSEKEKEVNKKKKRENNMSSGDHGTKKRKEKNSSRNKESEINKKENNKNDEINHRENLEEDENQDRFFNFDEMESFLNNEENKMLKINEREEKEMEKLNGSYEFDENEETDEEEFDLNNFEDTYEDAKKMKYADFYKDDNEDDEDDEDNEDDEDDDEDDEDNDDDYNDDEDNDDYNDDEDNDDYNDDEDNDDEDNDDEDNDDEDNDDDDNYDDDNYDEDNYDDDNYDDDNYDDDNYDDNYDDDKAKEESYEKKKLYDKKIEQDIYEINQFDSRLSDNEKDSLSNEFNDNKKTDDVQEKEKIEKELVAEKHWSLKGEAYGYNRPKNSILNLNFEIPKLNTFNNNNTLENKNVGDMENTDDDDDDDEKEYASEDGHNKNNNTNSYKKKEKKMNTLNNEIEIVVKQRIQNMLFDDVEKKTIEDIELEEFNKNDEINFDNLNFSKSKISLVDEYTQKYQDEIMNSQSKNKENNLQKMEIMNLFKKIMHACDSLSNDYFIPKPILLNNKNNKMATLNIEDSVPMILSDKNKKTAEEIFNPQHMKQQNELTKDEKKAIRKSKKMKKKKKILNQFKQTGSSINQLVKRNTEIINKNKKNKDQKINYKKYGVLSKDHILNTKTGNRYNFGSEISKALKMDQNKNKK</sequence>
<protein>
    <submittedName>
        <fullName evidence="8">Uncharacterized protein</fullName>
    </submittedName>
</protein>
<feature type="compositionally biased region" description="Acidic residues" evidence="7">
    <location>
        <begin position="243"/>
        <end position="256"/>
    </location>
</feature>
<feature type="compositionally biased region" description="Acidic residues" evidence="7">
    <location>
        <begin position="495"/>
        <end position="506"/>
    </location>
</feature>
<dbReference type="GO" id="GO:0005732">
    <property type="term" value="C:sno(s)RNA-containing ribonucleoprotein complex"/>
    <property type="evidence" value="ECO:0007669"/>
    <property type="project" value="InterPro"/>
</dbReference>
<feature type="region of interest" description="Disordered" evidence="7">
    <location>
        <begin position="138"/>
        <end position="392"/>
    </location>
</feature>
<dbReference type="OrthoDB" id="445326at2759"/>
<dbReference type="AlphaFoldDB" id="W7JBU7"/>
<gene>
    <name evidence="8" type="ORF">C923_03047</name>
</gene>
<comment type="similarity">
    <text evidence="6">Belongs to the MPP10 family.</text>
</comment>
<keyword evidence="4" id="KW-0539">Nucleus</keyword>
<feature type="compositionally biased region" description="Basic and acidic residues" evidence="7">
    <location>
        <begin position="382"/>
        <end position="392"/>
    </location>
</feature>
<evidence type="ECO:0000256" key="7">
    <source>
        <dbReference type="SAM" id="MobiDB-lite"/>
    </source>
</evidence>
<dbReference type="EMBL" id="KE124590">
    <property type="protein sequence ID" value="EWC76310.1"/>
    <property type="molecule type" value="Genomic_DNA"/>
</dbReference>
<dbReference type="Proteomes" id="UP000030697">
    <property type="component" value="Unassembled WGS sequence"/>
</dbReference>
<evidence type="ECO:0000256" key="3">
    <source>
        <dbReference type="ARBA" id="ARBA00022552"/>
    </source>
</evidence>
<feature type="region of interest" description="Disordered" evidence="7">
    <location>
        <begin position="478"/>
        <end position="528"/>
    </location>
</feature>
<dbReference type="GO" id="GO:0032040">
    <property type="term" value="C:small-subunit processome"/>
    <property type="evidence" value="ECO:0007669"/>
    <property type="project" value="TreeGrafter"/>
</dbReference>
<evidence type="ECO:0000256" key="5">
    <source>
        <dbReference type="ARBA" id="ARBA00023274"/>
    </source>
</evidence>
<name>W7JBU7_PLAFA</name>
<keyword evidence="3" id="KW-0698">rRNA processing</keyword>
<comment type="subcellular location">
    <subcellularLocation>
        <location evidence="1">Nucleus</location>
        <location evidence="1">Nucleolus</location>
    </subcellularLocation>
</comment>
<evidence type="ECO:0000313" key="9">
    <source>
        <dbReference type="Proteomes" id="UP000030697"/>
    </source>
</evidence>
<proteinExistence type="inferred from homology"/>
<feature type="region of interest" description="Disordered" evidence="7">
    <location>
        <begin position="410"/>
        <end position="437"/>
    </location>
</feature>
<accession>W7JBU7</accession>
<feature type="compositionally biased region" description="Basic and acidic residues" evidence="7">
    <location>
        <begin position="265"/>
        <end position="278"/>
    </location>
</feature>
<evidence type="ECO:0000313" key="8">
    <source>
        <dbReference type="EMBL" id="EWC76310.1"/>
    </source>
</evidence>
<keyword evidence="5" id="KW-0687">Ribonucleoprotein</keyword>
<evidence type="ECO:0000256" key="1">
    <source>
        <dbReference type="ARBA" id="ARBA00004604"/>
    </source>
</evidence>
<evidence type="ECO:0000256" key="4">
    <source>
        <dbReference type="ARBA" id="ARBA00023242"/>
    </source>
</evidence>
<keyword evidence="2" id="KW-0690">Ribosome biogenesis</keyword>
<feature type="compositionally biased region" description="Acidic residues" evidence="7">
    <location>
        <begin position="279"/>
        <end position="381"/>
    </location>
</feature>
<dbReference type="PANTHER" id="PTHR17039">
    <property type="entry name" value="U3 SMALL NUCLEOLAR RIBONUCLEOPROTEIN PROTEIN MPP10"/>
    <property type="match status" value="1"/>
</dbReference>
<feature type="compositionally biased region" description="Basic and acidic residues" evidence="7">
    <location>
        <begin position="413"/>
        <end position="437"/>
    </location>
</feature>
<evidence type="ECO:0000256" key="6">
    <source>
        <dbReference type="ARBA" id="ARBA00029455"/>
    </source>
</evidence>
<dbReference type="InterPro" id="IPR012173">
    <property type="entry name" value="Mpp10"/>
</dbReference>